<evidence type="ECO:0000313" key="2">
    <source>
        <dbReference type="Proteomes" id="UP000789702"/>
    </source>
</evidence>
<gene>
    <name evidence="1" type="ORF">DHETER_LOCUS6000</name>
</gene>
<comment type="caution">
    <text evidence="1">The sequence shown here is derived from an EMBL/GenBank/DDBJ whole genome shotgun (WGS) entry which is preliminary data.</text>
</comment>
<feature type="non-terminal residue" evidence="1">
    <location>
        <position position="112"/>
    </location>
</feature>
<accession>A0ACA9M5P0</accession>
<protein>
    <submittedName>
        <fullName evidence="1">7108_t:CDS:1</fullName>
    </submittedName>
</protein>
<dbReference type="EMBL" id="CAJVPU010007182">
    <property type="protein sequence ID" value="CAG8569623.1"/>
    <property type="molecule type" value="Genomic_DNA"/>
</dbReference>
<name>A0ACA9M5P0_9GLOM</name>
<dbReference type="Proteomes" id="UP000789702">
    <property type="component" value="Unassembled WGS sequence"/>
</dbReference>
<reference evidence="1" key="1">
    <citation type="submission" date="2021-06" db="EMBL/GenBank/DDBJ databases">
        <authorList>
            <person name="Kallberg Y."/>
            <person name="Tangrot J."/>
            <person name="Rosling A."/>
        </authorList>
    </citation>
    <scope>NUCLEOTIDE SEQUENCE</scope>
    <source>
        <strain evidence="1">IL203A</strain>
    </source>
</reference>
<sequence length="112" mass="12329">MNPLRTLFFSLIFISLALIDVKCFGPDGAIVPSQPQPSQSDLALNNNLYIFNTQNYTWVNTFDASNIYGSDEKNSNSFSLGAIIGTIIGVVIAVGIVTVVGFFLYKKFLNRK</sequence>
<organism evidence="1 2">
    <name type="scientific">Dentiscutata heterogama</name>
    <dbReference type="NCBI Taxonomy" id="1316150"/>
    <lineage>
        <taxon>Eukaryota</taxon>
        <taxon>Fungi</taxon>
        <taxon>Fungi incertae sedis</taxon>
        <taxon>Mucoromycota</taxon>
        <taxon>Glomeromycotina</taxon>
        <taxon>Glomeromycetes</taxon>
        <taxon>Diversisporales</taxon>
        <taxon>Gigasporaceae</taxon>
        <taxon>Dentiscutata</taxon>
    </lineage>
</organism>
<proteinExistence type="predicted"/>
<keyword evidence="2" id="KW-1185">Reference proteome</keyword>
<evidence type="ECO:0000313" key="1">
    <source>
        <dbReference type="EMBL" id="CAG8569623.1"/>
    </source>
</evidence>